<dbReference type="EMBL" id="CP081966">
    <property type="protein sequence ID" value="QZP26192.1"/>
    <property type="molecule type" value="Genomic_DNA"/>
</dbReference>
<evidence type="ECO:0000313" key="2">
    <source>
        <dbReference type="Proteomes" id="UP000825591"/>
    </source>
</evidence>
<keyword evidence="2" id="KW-1185">Reference proteome</keyword>
<sequence>MSKAATQAPPASGSLSQLSHQELCALAEEAISKLSRQDEQIYQLKAYQVQHNNLLLKLLDLFIAGNYAKIHGELRYLAERLQDQRAAKAARRKH</sequence>
<organism evidence="1 2">
    <name type="scientific">Pseudomonas mosselii</name>
    <dbReference type="NCBI Taxonomy" id="78327"/>
    <lineage>
        <taxon>Bacteria</taxon>
        <taxon>Pseudomonadati</taxon>
        <taxon>Pseudomonadota</taxon>
        <taxon>Gammaproteobacteria</taxon>
        <taxon>Pseudomonadales</taxon>
        <taxon>Pseudomonadaceae</taxon>
        <taxon>Pseudomonas</taxon>
    </lineage>
</organism>
<dbReference type="Proteomes" id="UP000825591">
    <property type="component" value="Chromosome"/>
</dbReference>
<gene>
    <name evidence="1" type="ORF">K5H97_25960</name>
</gene>
<accession>A0ABX9B077</accession>
<proteinExistence type="predicted"/>
<name>A0ABX9B077_9PSED</name>
<evidence type="ECO:0000313" key="1">
    <source>
        <dbReference type="EMBL" id="QZP26192.1"/>
    </source>
</evidence>
<protein>
    <submittedName>
        <fullName evidence="1">Uncharacterized protein</fullName>
    </submittedName>
</protein>
<reference evidence="1 2" key="1">
    <citation type="submission" date="2021-08" db="EMBL/GenBank/DDBJ databases">
        <title>Bactericidal Effect of Pseudomonas oryziphila sp. nov., a novel Pseudomonas Species Against Xanthomonas oryzae Reduces Disease Severity of Bacterial Leaf Streak of Rice.</title>
        <authorList>
            <person name="Yang R."/>
            <person name="Li S."/>
            <person name="Li Y."/>
            <person name="Yan Y."/>
            <person name="Fang Y."/>
            <person name="Zou L."/>
            <person name="Chen G."/>
        </authorList>
    </citation>
    <scope>NUCLEOTIDE SEQUENCE [LARGE SCALE GENOMIC DNA]</scope>
    <source>
        <strain evidence="1 2">DSM 17497</strain>
    </source>
</reference>
<dbReference type="RefSeq" id="WP_036985994.1">
    <property type="nucleotide sequence ID" value="NZ_CP081966.1"/>
</dbReference>